<dbReference type="PANTHER" id="PTHR42790:SF19">
    <property type="entry name" value="KYNURENINE_ALPHA-AMINOADIPATE AMINOTRANSFERASE, MITOCHONDRIAL"/>
    <property type="match status" value="1"/>
</dbReference>
<dbReference type="EMBL" id="JBHRXI010000012">
    <property type="protein sequence ID" value="MFC3614655.1"/>
    <property type="molecule type" value="Genomic_DNA"/>
</dbReference>
<keyword evidence="4" id="KW-0663">Pyridoxal phosphate</keyword>
<evidence type="ECO:0000256" key="2">
    <source>
        <dbReference type="ARBA" id="ARBA00022576"/>
    </source>
</evidence>
<dbReference type="SUPFAM" id="SSF53383">
    <property type="entry name" value="PLP-dependent transferases"/>
    <property type="match status" value="1"/>
</dbReference>
<dbReference type="InterPro" id="IPR050859">
    <property type="entry name" value="Class-I_PLP-dep_aminotransf"/>
</dbReference>
<name>A0ABV7TH59_9RHOB</name>
<dbReference type="PANTHER" id="PTHR42790">
    <property type="entry name" value="AMINOTRANSFERASE"/>
    <property type="match status" value="1"/>
</dbReference>
<evidence type="ECO:0000256" key="3">
    <source>
        <dbReference type="ARBA" id="ARBA00022679"/>
    </source>
</evidence>
<gene>
    <name evidence="6" type="ORF">ACFORG_12855</name>
</gene>
<dbReference type="InterPro" id="IPR015424">
    <property type="entry name" value="PyrdxlP-dep_Trfase"/>
</dbReference>
<dbReference type="InterPro" id="IPR004839">
    <property type="entry name" value="Aminotransferase_I/II_large"/>
</dbReference>
<dbReference type="Gene3D" id="3.40.640.10">
    <property type="entry name" value="Type I PLP-dependent aspartate aminotransferase-like (Major domain)"/>
    <property type="match status" value="1"/>
</dbReference>
<accession>A0ABV7TH59</accession>
<dbReference type="GO" id="GO:0008483">
    <property type="term" value="F:transaminase activity"/>
    <property type="evidence" value="ECO:0007669"/>
    <property type="project" value="UniProtKB-KW"/>
</dbReference>
<evidence type="ECO:0000313" key="6">
    <source>
        <dbReference type="EMBL" id="MFC3614655.1"/>
    </source>
</evidence>
<sequence length="411" mass="44329">MPSPPPFARWLDETNDVTQVFLAAGQVPDLVNLAGGLPEPALWPVDALADLAARAVREHPKEALGYPPIDGLPALRDAIAARFSTVDLRLGRENVLITTGGMQGLELIGKVLLDEGDVIAAQTPAYLGALDAWRPRGPRYRPVRMEEEAPDLPYLMRGAKFTYTVPNFSNPTGRLVSVARRQALVKAAQETGVWLVEDDPYGALYYDCGPLPRMLDLCGGAPYAGPVIYLGTLSKELAPGLRVGWVIAAPEMIAALTTAKQGSDMCTSGLSQQVACMAFETGLCEQVLPDILSLYRARRDALCAAMAEHLDALFEWEVPTGGMFVWARARDARLDTDLLMREGLAHGVCVSPSSVFDPEGRDRAAVRINFTLNPPDSLAEGVRRLAAASRAVLGRSQAAGQDRSPQAMIEQ</sequence>
<evidence type="ECO:0000313" key="7">
    <source>
        <dbReference type="Proteomes" id="UP001595629"/>
    </source>
</evidence>
<protein>
    <submittedName>
        <fullName evidence="6">PLP-dependent aminotransferase family protein</fullName>
    </submittedName>
</protein>
<dbReference type="RefSeq" id="WP_386735932.1">
    <property type="nucleotide sequence ID" value="NZ_JBHRXI010000012.1"/>
</dbReference>
<keyword evidence="3" id="KW-0808">Transferase</keyword>
<dbReference type="CDD" id="cd00609">
    <property type="entry name" value="AAT_like"/>
    <property type="match status" value="1"/>
</dbReference>
<dbReference type="Proteomes" id="UP001595629">
    <property type="component" value="Unassembled WGS sequence"/>
</dbReference>
<proteinExistence type="predicted"/>
<keyword evidence="2 6" id="KW-0032">Aminotransferase</keyword>
<evidence type="ECO:0000256" key="4">
    <source>
        <dbReference type="ARBA" id="ARBA00022898"/>
    </source>
</evidence>
<evidence type="ECO:0000256" key="1">
    <source>
        <dbReference type="ARBA" id="ARBA00001933"/>
    </source>
</evidence>
<comment type="cofactor">
    <cofactor evidence="1">
        <name>pyridoxal 5'-phosphate</name>
        <dbReference type="ChEBI" id="CHEBI:597326"/>
    </cofactor>
</comment>
<keyword evidence="7" id="KW-1185">Reference proteome</keyword>
<dbReference type="InterPro" id="IPR015422">
    <property type="entry name" value="PyrdxlP-dep_Trfase_small"/>
</dbReference>
<comment type="caution">
    <text evidence="6">The sequence shown here is derived from an EMBL/GenBank/DDBJ whole genome shotgun (WGS) entry which is preliminary data.</text>
</comment>
<reference evidence="7" key="1">
    <citation type="journal article" date="2019" name="Int. J. Syst. Evol. Microbiol.">
        <title>The Global Catalogue of Microorganisms (GCM) 10K type strain sequencing project: providing services to taxonomists for standard genome sequencing and annotation.</title>
        <authorList>
            <consortium name="The Broad Institute Genomics Platform"/>
            <consortium name="The Broad Institute Genome Sequencing Center for Infectious Disease"/>
            <person name="Wu L."/>
            <person name="Ma J."/>
        </authorList>
    </citation>
    <scope>NUCLEOTIDE SEQUENCE [LARGE SCALE GENOMIC DNA]</scope>
    <source>
        <strain evidence="7">KCTC 42911</strain>
    </source>
</reference>
<organism evidence="6 7">
    <name type="scientific">Lutimaribacter marinistellae</name>
    <dbReference type="NCBI Taxonomy" id="1820329"/>
    <lineage>
        <taxon>Bacteria</taxon>
        <taxon>Pseudomonadati</taxon>
        <taxon>Pseudomonadota</taxon>
        <taxon>Alphaproteobacteria</taxon>
        <taxon>Rhodobacterales</taxon>
        <taxon>Roseobacteraceae</taxon>
        <taxon>Lutimaribacter</taxon>
    </lineage>
</organism>
<dbReference type="InterPro" id="IPR015421">
    <property type="entry name" value="PyrdxlP-dep_Trfase_major"/>
</dbReference>
<feature type="domain" description="Aminotransferase class I/classII large" evidence="5">
    <location>
        <begin position="46"/>
        <end position="376"/>
    </location>
</feature>
<dbReference type="Gene3D" id="3.90.1150.10">
    <property type="entry name" value="Aspartate Aminotransferase, domain 1"/>
    <property type="match status" value="1"/>
</dbReference>
<dbReference type="Pfam" id="PF00155">
    <property type="entry name" value="Aminotran_1_2"/>
    <property type="match status" value="1"/>
</dbReference>
<evidence type="ECO:0000259" key="5">
    <source>
        <dbReference type="Pfam" id="PF00155"/>
    </source>
</evidence>